<reference evidence="2" key="2">
    <citation type="submission" date="2022-03" db="EMBL/GenBank/DDBJ databases">
        <title>Draft title - Genomic analysis of global carrot germplasm unveils the trajectory of domestication and the origin of high carotenoid orange carrot.</title>
        <authorList>
            <person name="Iorizzo M."/>
            <person name="Ellison S."/>
            <person name="Senalik D."/>
            <person name="Macko-Podgorni A."/>
            <person name="Grzebelus D."/>
            <person name="Bostan H."/>
            <person name="Rolling W."/>
            <person name="Curaba J."/>
            <person name="Simon P."/>
        </authorList>
    </citation>
    <scope>NUCLEOTIDE SEQUENCE</scope>
    <source>
        <tissue evidence="2">Leaf</tissue>
    </source>
</reference>
<organism evidence="2 3">
    <name type="scientific">Daucus carota subsp. sativus</name>
    <name type="common">Carrot</name>
    <dbReference type="NCBI Taxonomy" id="79200"/>
    <lineage>
        <taxon>Eukaryota</taxon>
        <taxon>Viridiplantae</taxon>
        <taxon>Streptophyta</taxon>
        <taxon>Embryophyta</taxon>
        <taxon>Tracheophyta</taxon>
        <taxon>Spermatophyta</taxon>
        <taxon>Magnoliopsida</taxon>
        <taxon>eudicotyledons</taxon>
        <taxon>Gunneridae</taxon>
        <taxon>Pentapetalae</taxon>
        <taxon>asterids</taxon>
        <taxon>campanulids</taxon>
        <taxon>Apiales</taxon>
        <taxon>Apiaceae</taxon>
        <taxon>Apioideae</taxon>
        <taxon>Scandiceae</taxon>
        <taxon>Daucinae</taxon>
        <taxon>Daucus</taxon>
        <taxon>Daucus sect. Daucus</taxon>
    </lineage>
</organism>
<evidence type="ECO:0000256" key="1">
    <source>
        <dbReference type="ARBA" id="ARBA00009431"/>
    </source>
</evidence>
<reference evidence="2" key="1">
    <citation type="journal article" date="2016" name="Nat. Genet.">
        <title>A high-quality carrot genome assembly provides new insights into carotenoid accumulation and asterid genome evolution.</title>
        <authorList>
            <person name="Iorizzo M."/>
            <person name="Ellison S."/>
            <person name="Senalik D."/>
            <person name="Zeng P."/>
            <person name="Satapoomin P."/>
            <person name="Huang J."/>
            <person name="Bowman M."/>
            <person name="Iovene M."/>
            <person name="Sanseverino W."/>
            <person name="Cavagnaro P."/>
            <person name="Yildiz M."/>
            <person name="Macko-Podgorni A."/>
            <person name="Moranska E."/>
            <person name="Grzebelus E."/>
            <person name="Grzebelus D."/>
            <person name="Ashrafi H."/>
            <person name="Zheng Z."/>
            <person name="Cheng S."/>
            <person name="Spooner D."/>
            <person name="Van Deynze A."/>
            <person name="Simon P."/>
        </authorList>
    </citation>
    <scope>NUCLEOTIDE SEQUENCE</scope>
    <source>
        <tissue evidence="2">Leaf</tissue>
    </source>
</reference>
<protein>
    <recommendedName>
        <fullName evidence="4">Serine carboxypeptidase-like 18</fullName>
    </recommendedName>
</protein>
<evidence type="ECO:0000313" key="2">
    <source>
        <dbReference type="EMBL" id="WOG84575.1"/>
    </source>
</evidence>
<dbReference type="GO" id="GO:0016747">
    <property type="term" value="F:acyltransferase activity, transferring groups other than amino-acyl groups"/>
    <property type="evidence" value="ECO:0007669"/>
    <property type="project" value="TreeGrafter"/>
</dbReference>
<keyword evidence="3" id="KW-1185">Reference proteome</keyword>
<dbReference type="GO" id="GO:0006508">
    <property type="term" value="P:proteolysis"/>
    <property type="evidence" value="ECO:0007669"/>
    <property type="project" value="InterPro"/>
</dbReference>
<evidence type="ECO:0008006" key="4">
    <source>
        <dbReference type="Google" id="ProtNLM"/>
    </source>
</evidence>
<dbReference type="InterPro" id="IPR029058">
    <property type="entry name" value="AB_hydrolase_fold"/>
</dbReference>
<dbReference type="SUPFAM" id="SSF53474">
    <property type="entry name" value="alpha/beta-Hydrolases"/>
    <property type="match status" value="1"/>
</dbReference>
<comment type="similarity">
    <text evidence="1">Belongs to the peptidase S10 family.</text>
</comment>
<dbReference type="FunFam" id="3.40.50.1820:FF:000072">
    <property type="entry name" value="Serine carboxypeptidase-like 19"/>
    <property type="match status" value="1"/>
</dbReference>
<dbReference type="PRINTS" id="PR00724">
    <property type="entry name" value="CRBOXYPTASEC"/>
</dbReference>
<proteinExistence type="inferred from homology"/>
<dbReference type="PANTHER" id="PTHR11802:SF29">
    <property type="entry name" value="SERINE CARBOXYPEPTIDASE-LIKE 19"/>
    <property type="match status" value="1"/>
</dbReference>
<sequence length="478" mass="54136">MEKKPYLKVLSVCNIQLLVVVTAILQNLVQQASADFHSPLIKYLPGFQGPLPFRFTTGYVGVDESDDVQLFYYFVESQTNPRDDPLILWMTGGPGCSTITAFAYEFGPVYFEQVEYNGTLPTLILNPHTWTKAASIIFLDLPVGTGFSYAKTSSASQSSDPEACAQALQFLKKWFISHPQFLMNPFYVGGDSYAGVFVSVITQMISNANEAISDPDQSINLKGYLLGNPVTIPNETNFRYTFAHGMGIISDELYKSLRRNCELDDQKSSFDNAECLKDKEAFELCKSGLFTPQILEKNCVEPLRRSLSYGETTIVDKIRDYDSPKLGSSAFDCRNNGYPLSSYWSNDENVQKALHIRKGSIGTWIRCKDELLFEKVITDTRPYHANLSRKGYRSLIYSGDHDMVVPFQSTQAWIRDLNYSIIDDWRPWVVEDQYAGYTRTYSNKMTFATVKGAGHTAPEYKPAECYAMFERWLSNEPL</sequence>
<dbReference type="Gene3D" id="3.40.50.1820">
    <property type="entry name" value="alpha/beta hydrolase"/>
    <property type="match status" value="1"/>
</dbReference>
<dbReference type="Pfam" id="PF00450">
    <property type="entry name" value="Peptidase_S10"/>
    <property type="match status" value="1"/>
</dbReference>
<dbReference type="InterPro" id="IPR001563">
    <property type="entry name" value="Peptidase_S10"/>
</dbReference>
<dbReference type="EMBL" id="CP093343">
    <property type="protein sequence ID" value="WOG84575.1"/>
    <property type="molecule type" value="Genomic_DNA"/>
</dbReference>
<dbReference type="PANTHER" id="PTHR11802">
    <property type="entry name" value="SERINE PROTEASE FAMILY S10 SERINE CARBOXYPEPTIDASE"/>
    <property type="match status" value="1"/>
</dbReference>
<gene>
    <name evidence="2" type="ORF">DCAR_0103759</name>
</gene>
<dbReference type="Proteomes" id="UP000077755">
    <property type="component" value="Chromosome 1"/>
</dbReference>
<name>A0AAF0W7A1_DAUCS</name>
<dbReference type="GO" id="GO:0004185">
    <property type="term" value="F:serine-type carboxypeptidase activity"/>
    <property type="evidence" value="ECO:0007669"/>
    <property type="project" value="InterPro"/>
</dbReference>
<dbReference type="GO" id="GO:0019748">
    <property type="term" value="P:secondary metabolic process"/>
    <property type="evidence" value="ECO:0007669"/>
    <property type="project" value="TreeGrafter"/>
</dbReference>
<accession>A0AAF0W7A1</accession>
<evidence type="ECO:0000313" key="3">
    <source>
        <dbReference type="Proteomes" id="UP000077755"/>
    </source>
</evidence>
<dbReference type="AlphaFoldDB" id="A0AAF0W7A1"/>